<accession>A0A1W4WKU1</accession>
<reference evidence="10 11" key="1">
    <citation type="submission" date="2025-04" db="UniProtKB">
        <authorList>
            <consortium name="RefSeq"/>
        </authorList>
    </citation>
    <scope>IDENTIFICATION</scope>
    <source>
        <tissue evidence="10 11">Entire body</tissue>
    </source>
</reference>
<dbReference type="GO" id="GO:0030182">
    <property type="term" value="P:neuron differentiation"/>
    <property type="evidence" value="ECO:0007669"/>
    <property type="project" value="TreeGrafter"/>
</dbReference>
<dbReference type="GeneID" id="108736587"/>
<comment type="catalytic activity">
    <reaction evidence="6">
        <text>a long-chain fatty acid + ATP + CoA = a long-chain fatty acyl-CoA + AMP + diphosphate</text>
        <dbReference type="Rhea" id="RHEA:15421"/>
        <dbReference type="ChEBI" id="CHEBI:30616"/>
        <dbReference type="ChEBI" id="CHEBI:33019"/>
        <dbReference type="ChEBI" id="CHEBI:57287"/>
        <dbReference type="ChEBI" id="CHEBI:57560"/>
        <dbReference type="ChEBI" id="CHEBI:83139"/>
        <dbReference type="ChEBI" id="CHEBI:456215"/>
        <dbReference type="EC" id="6.2.1.3"/>
    </reaction>
    <physiologicalReaction direction="left-to-right" evidence="6">
        <dbReference type="Rhea" id="RHEA:15422"/>
    </physiologicalReaction>
</comment>
<dbReference type="STRING" id="224129.A0A1W4WKU1"/>
<dbReference type="GO" id="GO:0090433">
    <property type="term" value="F:palmitoyl-CoA ligase activity"/>
    <property type="evidence" value="ECO:0007669"/>
    <property type="project" value="TreeGrafter"/>
</dbReference>
<dbReference type="GO" id="GO:0005524">
    <property type="term" value="F:ATP binding"/>
    <property type="evidence" value="ECO:0007669"/>
    <property type="project" value="UniProtKB-KW"/>
</dbReference>
<keyword evidence="2 10" id="KW-0436">Ligase</keyword>
<dbReference type="FunFam" id="3.40.50.12780:FF:000026">
    <property type="entry name" value="Uncharacterized protein, isoform B"/>
    <property type="match status" value="1"/>
</dbReference>
<evidence type="ECO:0000259" key="8">
    <source>
        <dbReference type="Pfam" id="PF00501"/>
    </source>
</evidence>
<dbReference type="GO" id="GO:0035336">
    <property type="term" value="P:long-chain fatty-acyl-CoA metabolic process"/>
    <property type="evidence" value="ECO:0007669"/>
    <property type="project" value="TreeGrafter"/>
</dbReference>
<dbReference type="AlphaFoldDB" id="A0A1W4WKU1"/>
<dbReference type="CTD" id="46068"/>
<evidence type="ECO:0000256" key="6">
    <source>
        <dbReference type="ARBA" id="ARBA00024484"/>
    </source>
</evidence>
<dbReference type="InterPro" id="IPR045851">
    <property type="entry name" value="AMP-bd_C_sf"/>
</dbReference>
<dbReference type="SUPFAM" id="SSF56801">
    <property type="entry name" value="Acetyl-CoA synthetase-like"/>
    <property type="match status" value="1"/>
</dbReference>
<dbReference type="PANTHER" id="PTHR43272:SF83">
    <property type="entry name" value="ACYL-COA SYNTHETASE LONG-CHAIN, ISOFORM J"/>
    <property type="match status" value="1"/>
</dbReference>
<dbReference type="PANTHER" id="PTHR43272">
    <property type="entry name" value="LONG-CHAIN-FATTY-ACID--COA LIGASE"/>
    <property type="match status" value="1"/>
</dbReference>
<evidence type="ECO:0000256" key="7">
    <source>
        <dbReference type="ARBA" id="ARBA00026121"/>
    </source>
</evidence>
<dbReference type="RefSeq" id="XP_018324556.1">
    <property type="nucleotide sequence ID" value="XM_018469054.2"/>
</dbReference>
<evidence type="ECO:0000256" key="1">
    <source>
        <dbReference type="ARBA" id="ARBA00006432"/>
    </source>
</evidence>
<keyword evidence="3" id="KW-0547">Nucleotide-binding</keyword>
<dbReference type="OrthoDB" id="1700726at2759"/>
<feature type="domain" description="AMP-dependent synthetase/ligase" evidence="8">
    <location>
        <begin position="173"/>
        <end position="584"/>
    </location>
</feature>
<dbReference type="PROSITE" id="PS00455">
    <property type="entry name" value="AMP_BINDING"/>
    <property type="match status" value="1"/>
</dbReference>
<dbReference type="GO" id="GO:0005811">
    <property type="term" value="C:lipid droplet"/>
    <property type="evidence" value="ECO:0007669"/>
    <property type="project" value="TreeGrafter"/>
</dbReference>
<comment type="similarity">
    <text evidence="1">Belongs to the ATP-dependent AMP-binding enzyme family.</text>
</comment>
<dbReference type="EC" id="6.2.1.3" evidence="7"/>
<proteinExistence type="inferred from homology"/>
<evidence type="ECO:0000256" key="2">
    <source>
        <dbReference type="ARBA" id="ARBA00022598"/>
    </source>
</evidence>
<dbReference type="GO" id="GO:0005783">
    <property type="term" value="C:endoplasmic reticulum"/>
    <property type="evidence" value="ECO:0007669"/>
    <property type="project" value="TreeGrafter"/>
</dbReference>
<protein>
    <recommendedName>
        <fullName evidence="7">long-chain-fatty-acid--CoA ligase</fullName>
        <ecNumber evidence="7">6.2.1.3</ecNumber>
    </recommendedName>
</protein>
<keyword evidence="4" id="KW-0443">Lipid metabolism</keyword>
<dbReference type="InterPro" id="IPR042099">
    <property type="entry name" value="ANL_N_sf"/>
</dbReference>
<evidence type="ECO:0000256" key="5">
    <source>
        <dbReference type="ARBA" id="ARBA00022840"/>
    </source>
</evidence>
<evidence type="ECO:0000256" key="4">
    <source>
        <dbReference type="ARBA" id="ARBA00022832"/>
    </source>
</evidence>
<dbReference type="InterPro" id="IPR020845">
    <property type="entry name" value="AMP-binding_CS"/>
</dbReference>
<evidence type="ECO:0000256" key="3">
    <source>
        <dbReference type="ARBA" id="ARBA00022741"/>
    </source>
</evidence>
<dbReference type="KEGG" id="apln:108736587"/>
<keyword evidence="9" id="KW-1185">Reference proteome</keyword>
<dbReference type="Gene3D" id="3.40.50.12780">
    <property type="entry name" value="N-terminal domain of ligase-like"/>
    <property type="match status" value="1"/>
</dbReference>
<organism evidence="9 11">
    <name type="scientific">Agrilus planipennis</name>
    <name type="common">Emerald ash borer</name>
    <name type="synonym">Agrilus marcopoli</name>
    <dbReference type="NCBI Taxonomy" id="224129"/>
    <lineage>
        <taxon>Eukaryota</taxon>
        <taxon>Metazoa</taxon>
        <taxon>Ecdysozoa</taxon>
        <taxon>Arthropoda</taxon>
        <taxon>Hexapoda</taxon>
        <taxon>Insecta</taxon>
        <taxon>Pterygota</taxon>
        <taxon>Neoptera</taxon>
        <taxon>Endopterygota</taxon>
        <taxon>Coleoptera</taxon>
        <taxon>Polyphaga</taxon>
        <taxon>Elateriformia</taxon>
        <taxon>Buprestoidea</taxon>
        <taxon>Buprestidae</taxon>
        <taxon>Agrilinae</taxon>
        <taxon>Agrilus</taxon>
    </lineage>
</organism>
<gene>
    <name evidence="10 11" type="primary">LOC108736587</name>
</gene>
<evidence type="ECO:0000313" key="11">
    <source>
        <dbReference type="RefSeq" id="XP_018324556.1"/>
    </source>
</evidence>
<keyword evidence="5" id="KW-0067">ATP-binding</keyword>
<dbReference type="GO" id="GO:0005886">
    <property type="term" value="C:plasma membrane"/>
    <property type="evidence" value="ECO:0007669"/>
    <property type="project" value="TreeGrafter"/>
</dbReference>
<keyword evidence="4" id="KW-0276">Fatty acid metabolism</keyword>
<dbReference type="InterPro" id="IPR000873">
    <property type="entry name" value="AMP-dep_synth/lig_dom"/>
</dbReference>
<name>A0A1W4WKU1_AGRPL</name>
<dbReference type="Gene3D" id="3.30.300.30">
    <property type="match status" value="1"/>
</dbReference>
<dbReference type="Proteomes" id="UP000192223">
    <property type="component" value="Unplaced"/>
</dbReference>
<dbReference type="RefSeq" id="XP_018324555.1">
    <property type="nucleotide sequence ID" value="XM_018469053.2"/>
</dbReference>
<evidence type="ECO:0000313" key="10">
    <source>
        <dbReference type="RefSeq" id="XP_018324555.1"/>
    </source>
</evidence>
<evidence type="ECO:0000313" key="9">
    <source>
        <dbReference type="Proteomes" id="UP000192223"/>
    </source>
</evidence>
<sequence>MSFSKLNPFRDMDGLGITLAINALKAIAFVCDILTFPFYLLLQRPWKTRALSRKIKAIIVAAETDDPKCDVSIDIDGKSYTNNNQGHQQLPPPPPPKVSKEAVPISKDTKSITYRSVAKAGDVHVEILRENVDTLAKVFNYVSKKYANKRCLGTREIKAEEDELQPNGRVFKKYDLGDYIWKTFAEVYVLATNFGKGLRELGNSPKKSIVIFAESREEWMIAAQGLFQQNIPVVTIYATLGDDAIAHGINETEVTTVITSFSLMPKFKNILHKTPNVSTVIYMEDQLKKLDHNGYKENVEIFKFSEVIQKGSTSKIENNPPRTDDIAIIMYTSGSTGVPKGVILLHCNLISTLKQFCDAVKIYHTDVLIGFLPLAHVFELLVESLCLLVGVPIGYSSALTMLDSSSKIKKGTKGDASVLQPTCMTSVPLILDRISKGIQEKVSKSSPIAKAVFKFAYDYKLRWIRRGYQTPLIDRLIFRKVRELVGGRVRLVVSGGAPLSPDTHEQIKVCLCVQVIQGYGLTETTSCAVVMDSDDMSVGRAGAPTTLCDVKLVNWDEGNYRISDKPYPRGEVVIGGDHVSPGYYKLPEKTKDDFFEADGKRWFKTGDICEMHEDGSMKIIDRKKDLVKLQAGEYVSLGKVETELKTCPIVDNICVYGDSSKHYCVALVVPNQSHLIELAAKVGITEKSFEELCSLPEMEKAVLKELEEHGRKCKLEKFEIPAAVKLVKEVWSPDMGLVTAAFKLKRKDIQERYQHEINRMYAS</sequence>
<dbReference type="Pfam" id="PF00501">
    <property type="entry name" value="AMP-binding"/>
    <property type="match status" value="1"/>
</dbReference>